<dbReference type="PROSITE" id="PS00571">
    <property type="entry name" value="AMIDASES"/>
    <property type="match status" value="1"/>
</dbReference>
<organism evidence="12 13">
    <name type="scientific">Orrella marina</name>
    <dbReference type="NCBI Taxonomy" id="2163011"/>
    <lineage>
        <taxon>Bacteria</taxon>
        <taxon>Pseudomonadati</taxon>
        <taxon>Pseudomonadota</taxon>
        <taxon>Betaproteobacteria</taxon>
        <taxon>Burkholderiales</taxon>
        <taxon>Alcaligenaceae</taxon>
        <taxon>Orrella</taxon>
    </lineage>
</organism>
<protein>
    <recommendedName>
        <fullName evidence="4 10">Glutamyl-tRNA(Gln) amidotransferase subunit A</fullName>
        <shortName evidence="10">Glu-ADT subunit A</shortName>
        <ecNumber evidence="3 10">6.3.5.7</ecNumber>
    </recommendedName>
</protein>
<evidence type="ECO:0000259" key="11">
    <source>
        <dbReference type="Pfam" id="PF01425"/>
    </source>
</evidence>
<evidence type="ECO:0000256" key="9">
    <source>
        <dbReference type="ARBA" id="ARBA00047407"/>
    </source>
</evidence>
<dbReference type="InterPro" id="IPR000120">
    <property type="entry name" value="Amidase"/>
</dbReference>
<dbReference type="GO" id="GO:0016740">
    <property type="term" value="F:transferase activity"/>
    <property type="evidence" value="ECO:0007669"/>
    <property type="project" value="UniProtKB-KW"/>
</dbReference>
<dbReference type="AlphaFoldDB" id="A0A2R4XMS9"/>
<proteinExistence type="inferred from homology"/>
<keyword evidence="5 10" id="KW-0436">Ligase</keyword>
<dbReference type="GO" id="GO:0005524">
    <property type="term" value="F:ATP binding"/>
    <property type="evidence" value="ECO:0007669"/>
    <property type="project" value="UniProtKB-KW"/>
</dbReference>
<dbReference type="InterPro" id="IPR023631">
    <property type="entry name" value="Amidase_dom"/>
</dbReference>
<dbReference type="Proteomes" id="UP000244571">
    <property type="component" value="Chromosome"/>
</dbReference>
<evidence type="ECO:0000256" key="7">
    <source>
        <dbReference type="ARBA" id="ARBA00022840"/>
    </source>
</evidence>
<dbReference type="HAMAP" id="MF_00120">
    <property type="entry name" value="GatA"/>
    <property type="match status" value="1"/>
</dbReference>
<dbReference type="KEGG" id="boz:DBV39_16540"/>
<dbReference type="EC" id="6.3.5.7" evidence="3 10"/>
<evidence type="ECO:0000313" key="13">
    <source>
        <dbReference type="Proteomes" id="UP000244571"/>
    </source>
</evidence>
<evidence type="ECO:0000256" key="2">
    <source>
        <dbReference type="ARBA" id="ARBA00011123"/>
    </source>
</evidence>
<dbReference type="GO" id="GO:0030956">
    <property type="term" value="C:glutamyl-tRNA(Gln) amidotransferase complex"/>
    <property type="evidence" value="ECO:0007669"/>
    <property type="project" value="InterPro"/>
</dbReference>
<evidence type="ECO:0000256" key="4">
    <source>
        <dbReference type="ARBA" id="ARBA00014428"/>
    </source>
</evidence>
<comment type="similarity">
    <text evidence="1 10">Belongs to the amidase family. GatA subfamily.</text>
</comment>
<evidence type="ECO:0000256" key="3">
    <source>
        <dbReference type="ARBA" id="ARBA00012739"/>
    </source>
</evidence>
<dbReference type="PANTHER" id="PTHR11895">
    <property type="entry name" value="TRANSAMIDASE"/>
    <property type="match status" value="1"/>
</dbReference>
<sequence>MMKTALNSFTGIRDLGAAFAARKLSAVELAQQLLQDIESQQSLNAFVDTNADLTLDQARSAEQIKHDNPDNLLAGVPLAHKDIFVTQGWRTTAGSKMLQNYTSPFNATVVDSLKNVGTVCLGKVSCDEFAMGSGNEHCVFGPVLNPWDPDVVPGGSSGGSAAAVAAGLVMAATGTDTGGSVRQPAALCGISGIKPTYGMVSRFGMIAYASSLDQAGVLARSADDLALLLDSISVFDERDATSIQKCHGQANAPGRILSHYQGLLDSADPRQPLKGLRIGVPREYFDDGLDAGVGQAVQEGIDQLVGLGATRVDISLPNTRLCIPAYYVIAPAEASSNLARYDAVRYGHRTQHYKDLEQMQARSRTEGFGDEVRKRIMIGTYVLSHGYYDAYYLQAQKLRRMIAQDFNQALTEQCDLILGPVSPTVAPAIGSQTSDPTAEWLGDIYTLGVNLAGLPAMSIPCGFAKGHRGQDLPVGLQLIGHYFDEGRLLAVATQFQQHTDWHQRRPGVSQ</sequence>
<feature type="active site" description="Acyl-ester intermediate" evidence="10">
    <location>
        <position position="180"/>
    </location>
</feature>
<evidence type="ECO:0000256" key="10">
    <source>
        <dbReference type="HAMAP-Rule" id="MF_00120"/>
    </source>
</evidence>
<evidence type="ECO:0000256" key="5">
    <source>
        <dbReference type="ARBA" id="ARBA00022598"/>
    </source>
</evidence>
<dbReference type="Gene3D" id="3.90.1300.10">
    <property type="entry name" value="Amidase signature (AS) domain"/>
    <property type="match status" value="1"/>
</dbReference>
<dbReference type="InterPro" id="IPR004412">
    <property type="entry name" value="GatA"/>
</dbReference>
<dbReference type="RefSeq" id="WP_108622481.1">
    <property type="nucleotide sequence ID" value="NZ_CP028901.1"/>
</dbReference>
<keyword evidence="12" id="KW-0808">Transferase</keyword>
<dbReference type="NCBIfam" id="TIGR00132">
    <property type="entry name" value="gatA"/>
    <property type="match status" value="1"/>
</dbReference>
<comment type="function">
    <text evidence="10">Allows the formation of correctly charged Gln-tRNA(Gln) through the transamidation of misacylated Glu-tRNA(Gln) in organisms which lack glutaminyl-tRNA synthetase. The reaction takes place in the presence of glutamine and ATP through an activated gamma-phospho-Glu-tRNA(Gln).</text>
</comment>
<dbReference type="InterPro" id="IPR020556">
    <property type="entry name" value="Amidase_CS"/>
</dbReference>
<dbReference type="GO" id="GO:0050567">
    <property type="term" value="F:glutaminyl-tRNA synthase (glutamine-hydrolyzing) activity"/>
    <property type="evidence" value="ECO:0007669"/>
    <property type="project" value="UniProtKB-UniRule"/>
</dbReference>
<keyword evidence="7 10" id="KW-0067">ATP-binding</keyword>
<dbReference type="InterPro" id="IPR036928">
    <property type="entry name" value="AS_sf"/>
</dbReference>
<dbReference type="GO" id="GO:0006412">
    <property type="term" value="P:translation"/>
    <property type="evidence" value="ECO:0007669"/>
    <property type="project" value="UniProtKB-UniRule"/>
</dbReference>
<feature type="active site" description="Charge relay system" evidence="10">
    <location>
        <position position="81"/>
    </location>
</feature>
<gene>
    <name evidence="10" type="primary">gatA</name>
    <name evidence="12" type="ORF">DBV39_16540</name>
</gene>
<keyword evidence="8 10" id="KW-0648">Protein biosynthesis</keyword>
<evidence type="ECO:0000256" key="1">
    <source>
        <dbReference type="ARBA" id="ARBA00008069"/>
    </source>
</evidence>
<evidence type="ECO:0000313" key="12">
    <source>
        <dbReference type="EMBL" id="AWB35071.1"/>
    </source>
</evidence>
<reference evidence="12 13" key="1">
    <citation type="submission" date="2018-04" db="EMBL/GenBank/DDBJ databases">
        <title>Bordetella sp. HZ20 isolated from seawater.</title>
        <authorList>
            <person name="Sun C."/>
        </authorList>
    </citation>
    <scope>NUCLEOTIDE SEQUENCE [LARGE SCALE GENOMIC DNA]</scope>
    <source>
        <strain evidence="12 13">HZ20</strain>
    </source>
</reference>
<feature type="domain" description="Amidase" evidence="11">
    <location>
        <begin position="29"/>
        <end position="489"/>
    </location>
</feature>
<evidence type="ECO:0000256" key="6">
    <source>
        <dbReference type="ARBA" id="ARBA00022741"/>
    </source>
</evidence>
<dbReference type="EMBL" id="CP028901">
    <property type="protein sequence ID" value="AWB35071.1"/>
    <property type="molecule type" value="Genomic_DNA"/>
</dbReference>
<comment type="subunit">
    <text evidence="2 10">Heterotrimer of A, B and C subunits.</text>
</comment>
<evidence type="ECO:0000256" key="8">
    <source>
        <dbReference type="ARBA" id="ARBA00022917"/>
    </source>
</evidence>
<keyword evidence="6 10" id="KW-0547">Nucleotide-binding</keyword>
<dbReference type="OrthoDB" id="9811471at2"/>
<comment type="catalytic activity">
    <reaction evidence="9 10">
        <text>L-glutamyl-tRNA(Gln) + L-glutamine + ATP + H2O = L-glutaminyl-tRNA(Gln) + L-glutamate + ADP + phosphate + H(+)</text>
        <dbReference type="Rhea" id="RHEA:17521"/>
        <dbReference type="Rhea" id="RHEA-COMP:9681"/>
        <dbReference type="Rhea" id="RHEA-COMP:9684"/>
        <dbReference type="ChEBI" id="CHEBI:15377"/>
        <dbReference type="ChEBI" id="CHEBI:15378"/>
        <dbReference type="ChEBI" id="CHEBI:29985"/>
        <dbReference type="ChEBI" id="CHEBI:30616"/>
        <dbReference type="ChEBI" id="CHEBI:43474"/>
        <dbReference type="ChEBI" id="CHEBI:58359"/>
        <dbReference type="ChEBI" id="CHEBI:78520"/>
        <dbReference type="ChEBI" id="CHEBI:78521"/>
        <dbReference type="ChEBI" id="CHEBI:456216"/>
        <dbReference type="EC" id="6.3.5.7"/>
    </reaction>
</comment>
<name>A0A2R4XMS9_9BURK</name>
<dbReference type="PANTHER" id="PTHR11895:SF151">
    <property type="entry name" value="GLUTAMYL-TRNA(GLN) AMIDOTRANSFERASE SUBUNIT A"/>
    <property type="match status" value="1"/>
</dbReference>
<keyword evidence="13" id="KW-1185">Reference proteome</keyword>
<accession>A0A2R4XMS9</accession>
<feature type="active site" description="Charge relay system" evidence="10">
    <location>
        <position position="156"/>
    </location>
</feature>
<dbReference type="SUPFAM" id="SSF75304">
    <property type="entry name" value="Amidase signature (AS) enzymes"/>
    <property type="match status" value="1"/>
</dbReference>
<dbReference type="Pfam" id="PF01425">
    <property type="entry name" value="Amidase"/>
    <property type="match status" value="1"/>
</dbReference>